<keyword evidence="3" id="KW-1185">Reference proteome</keyword>
<evidence type="ECO:0000313" key="3">
    <source>
        <dbReference type="Proteomes" id="UP000192596"/>
    </source>
</evidence>
<proteinExistence type="predicted"/>
<feature type="compositionally biased region" description="Polar residues" evidence="1">
    <location>
        <begin position="65"/>
        <end position="90"/>
    </location>
</feature>
<evidence type="ECO:0000313" key="2">
    <source>
        <dbReference type="EMBL" id="OQO14718.1"/>
    </source>
</evidence>
<dbReference type="EMBL" id="NAJO01000001">
    <property type="protein sequence ID" value="OQO14718.1"/>
    <property type="molecule type" value="Genomic_DNA"/>
</dbReference>
<dbReference type="InParanoid" id="A0A1V8TTR6"/>
<gene>
    <name evidence="2" type="ORF">B0A48_00099</name>
</gene>
<protein>
    <submittedName>
        <fullName evidence="2">Uncharacterized protein</fullName>
    </submittedName>
</protein>
<evidence type="ECO:0000256" key="1">
    <source>
        <dbReference type="SAM" id="MobiDB-lite"/>
    </source>
</evidence>
<dbReference type="Proteomes" id="UP000192596">
    <property type="component" value="Unassembled WGS sequence"/>
</dbReference>
<comment type="caution">
    <text evidence="2">The sequence shown here is derived from an EMBL/GenBank/DDBJ whole genome shotgun (WGS) entry which is preliminary data.</text>
</comment>
<organism evidence="2 3">
    <name type="scientific">Cryoendolithus antarcticus</name>
    <dbReference type="NCBI Taxonomy" id="1507870"/>
    <lineage>
        <taxon>Eukaryota</taxon>
        <taxon>Fungi</taxon>
        <taxon>Dikarya</taxon>
        <taxon>Ascomycota</taxon>
        <taxon>Pezizomycotina</taxon>
        <taxon>Dothideomycetes</taxon>
        <taxon>Dothideomycetidae</taxon>
        <taxon>Cladosporiales</taxon>
        <taxon>Cladosporiaceae</taxon>
        <taxon>Cryoendolithus</taxon>
    </lineage>
</organism>
<feature type="compositionally biased region" description="Basic and acidic residues" evidence="1">
    <location>
        <begin position="41"/>
        <end position="51"/>
    </location>
</feature>
<reference evidence="3" key="1">
    <citation type="submission" date="2017-03" db="EMBL/GenBank/DDBJ databases">
        <title>Genomes of endolithic fungi from Antarctica.</title>
        <authorList>
            <person name="Coleine C."/>
            <person name="Masonjones S."/>
            <person name="Stajich J.E."/>
        </authorList>
    </citation>
    <scope>NUCLEOTIDE SEQUENCE [LARGE SCALE GENOMIC DNA]</scope>
    <source>
        <strain evidence="3">CCFEE 5527</strain>
    </source>
</reference>
<feature type="region of interest" description="Disordered" evidence="1">
    <location>
        <begin position="18"/>
        <end position="105"/>
    </location>
</feature>
<accession>A0A1V8TTR6</accession>
<name>A0A1V8TTR6_9PEZI</name>
<sequence>MAGSMAVFFTWLEWVLDGRPGKRPKFLGDYPSYRHRHSDHRRSSWERREQSPKPSPAGHPIDKQQGLQADSPQKSPSRHQSPGKPNSSKEAQAGTPPEDERHTGV</sequence>
<dbReference type="AlphaFoldDB" id="A0A1V8TTR6"/>